<organism evidence="1 2">
    <name type="scientific">Bradyrhizobium macuxiense</name>
    <dbReference type="NCBI Taxonomy" id="1755647"/>
    <lineage>
        <taxon>Bacteria</taxon>
        <taxon>Pseudomonadati</taxon>
        <taxon>Pseudomonadota</taxon>
        <taxon>Alphaproteobacteria</taxon>
        <taxon>Hyphomicrobiales</taxon>
        <taxon>Nitrobacteraceae</taxon>
        <taxon>Bradyrhizobium</taxon>
    </lineage>
</organism>
<evidence type="ECO:0000313" key="1">
    <source>
        <dbReference type="EMBL" id="KWV49284.1"/>
    </source>
</evidence>
<dbReference type="Proteomes" id="UP000057737">
    <property type="component" value="Unassembled WGS sequence"/>
</dbReference>
<dbReference type="AlphaFoldDB" id="A0A109JI55"/>
<evidence type="ECO:0000313" key="2">
    <source>
        <dbReference type="Proteomes" id="UP000057737"/>
    </source>
</evidence>
<keyword evidence="2" id="KW-1185">Reference proteome</keyword>
<proteinExistence type="predicted"/>
<protein>
    <submittedName>
        <fullName evidence="1">Uncharacterized protein</fullName>
    </submittedName>
</protein>
<dbReference type="EMBL" id="LNCU01000102">
    <property type="protein sequence ID" value="KWV49284.1"/>
    <property type="molecule type" value="Genomic_DNA"/>
</dbReference>
<gene>
    <name evidence="1" type="ORF">AS156_16210</name>
</gene>
<sequence length="94" mass="9923">MRRLGGLIAAYLSEGFDIGVGEPDFSAHIGERSAQAQPIGGSHSILQNCAHFRFRAAIILHRTQPQGAVSFLGEIANGDNGHNGSSPQMTASLH</sequence>
<comment type="caution">
    <text evidence="1">The sequence shown here is derived from an EMBL/GenBank/DDBJ whole genome shotgun (WGS) entry which is preliminary data.</text>
</comment>
<name>A0A109JI55_9BRAD</name>
<reference evidence="1 2" key="1">
    <citation type="submission" date="2015-11" db="EMBL/GenBank/DDBJ databases">
        <title>Draft Genome Sequence of the Strain BR 10303 (Bradyrhizobium sp.) isolated from nodules of Centrolobium paraense.</title>
        <authorList>
            <person name="Zelli J.E."/>
            <person name="Simoes-Araujo J.L."/>
            <person name="Barauna A.C."/>
            <person name="Silva K."/>
        </authorList>
    </citation>
    <scope>NUCLEOTIDE SEQUENCE [LARGE SCALE GENOMIC DNA]</scope>
    <source>
        <strain evidence="1 2">BR 10303</strain>
    </source>
</reference>
<accession>A0A109JI55</accession>